<organism evidence="7 8">
    <name type="scientific">Algoriphagus winogradskyi</name>
    <dbReference type="NCBI Taxonomy" id="237017"/>
    <lineage>
        <taxon>Bacteria</taxon>
        <taxon>Pseudomonadati</taxon>
        <taxon>Bacteroidota</taxon>
        <taxon>Cytophagia</taxon>
        <taxon>Cytophagales</taxon>
        <taxon>Cyclobacteriaceae</taxon>
        <taxon>Algoriphagus</taxon>
    </lineage>
</organism>
<evidence type="ECO:0000256" key="4">
    <source>
        <dbReference type="ARBA" id="ARBA00023136"/>
    </source>
</evidence>
<dbReference type="RefSeq" id="WP_283414684.1">
    <property type="nucleotide sequence ID" value="NZ_FXUA01000010.1"/>
</dbReference>
<dbReference type="InterPro" id="IPR004481">
    <property type="entry name" value="K/Na/Ca-exchanger"/>
</dbReference>
<keyword evidence="3 5" id="KW-1133">Transmembrane helix</keyword>
<evidence type="ECO:0000256" key="1">
    <source>
        <dbReference type="ARBA" id="ARBA00004141"/>
    </source>
</evidence>
<reference evidence="7 8" key="1">
    <citation type="submission" date="2017-05" db="EMBL/GenBank/DDBJ databases">
        <authorList>
            <person name="Varghese N."/>
            <person name="Submissions S."/>
        </authorList>
    </citation>
    <scope>NUCLEOTIDE SEQUENCE [LARGE SCALE GENOMIC DNA]</scope>
    <source>
        <strain evidence="7 8">DSM 15360</strain>
    </source>
</reference>
<keyword evidence="2 5" id="KW-0812">Transmembrane</keyword>
<evidence type="ECO:0000259" key="6">
    <source>
        <dbReference type="Pfam" id="PF01699"/>
    </source>
</evidence>
<feature type="transmembrane region" description="Helical" evidence="5">
    <location>
        <begin position="271"/>
        <end position="287"/>
    </location>
</feature>
<comment type="subcellular location">
    <subcellularLocation>
        <location evidence="1">Membrane</location>
        <topology evidence="1">Multi-pass membrane protein</topology>
    </subcellularLocation>
</comment>
<feature type="transmembrane region" description="Helical" evidence="5">
    <location>
        <begin position="129"/>
        <end position="150"/>
    </location>
</feature>
<evidence type="ECO:0000256" key="2">
    <source>
        <dbReference type="ARBA" id="ARBA00022692"/>
    </source>
</evidence>
<evidence type="ECO:0000256" key="5">
    <source>
        <dbReference type="SAM" id="Phobius"/>
    </source>
</evidence>
<dbReference type="Pfam" id="PF01699">
    <property type="entry name" value="Na_Ca_ex"/>
    <property type="match status" value="2"/>
</dbReference>
<evidence type="ECO:0000313" key="8">
    <source>
        <dbReference type="Proteomes" id="UP001157915"/>
    </source>
</evidence>
<feature type="transmembrane region" description="Helical" evidence="5">
    <location>
        <begin position="299"/>
        <end position="315"/>
    </location>
</feature>
<evidence type="ECO:0000313" key="7">
    <source>
        <dbReference type="EMBL" id="SMP34963.1"/>
    </source>
</evidence>
<protein>
    <submittedName>
        <fullName evidence="7">Cation:H+ antiporter</fullName>
    </submittedName>
</protein>
<proteinExistence type="predicted"/>
<evidence type="ECO:0000256" key="3">
    <source>
        <dbReference type="ARBA" id="ARBA00022989"/>
    </source>
</evidence>
<dbReference type="InterPro" id="IPR004837">
    <property type="entry name" value="NaCa_Exmemb"/>
</dbReference>
<feature type="domain" description="Sodium/calcium exchanger membrane region" evidence="6">
    <location>
        <begin position="172"/>
        <end position="313"/>
    </location>
</feature>
<keyword evidence="8" id="KW-1185">Reference proteome</keyword>
<comment type="caution">
    <text evidence="7">The sequence shown here is derived from an EMBL/GenBank/DDBJ whole genome shotgun (WGS) entry which is preliminary data.</text>
</comment>
<dbReference type="Proteomes" id="UP001157915">
    <property type="component" value="Unassembled WGS sequence"/>
</dbReference>
<sequence length="318" mass="34047">MILQSVILIAGLLLLVKGADWLVDGASVLAKKHKVSDLAIGLTIVAFGTSAPELVVNSVASAQGYADIVFGNVIGSNNFNLFFILGVAGLITPLAVQSSSVWKEIPFSFIAAIILLLMVNNYFSNTAPSLSMIEGIVLLVCFAAFLYYVFTQLKSETTNQEIEQKVYSNLKIWTLILGGLAGLVLGGKLVVDNAVTIANSLGVSEKIIGLTIIAAGTSLPELATSVVASLKKNNDIAIGNIIGSNIFNIFLILGVSSIIRPLPFQITFNNDIYLLLGGTLFLFTAMFSGKRKSLDRWEAIILLLAYIGYTTYLVSMEL</sequence>
<name>A0ABY1PIL3_9BACT</name>
<accession>A0ABY1PIL3</accession>
<feature type="transmembrane region" description="Helical" evidence="5">
    <location>
        <begin position="79"/>
        <end position="96"/>
    </location>
</feature>
<dbReference type="NCBIfam" id="TIGR00367">
    <property type="entry name" value="calcium/sodium antiporter"/>
    <property type="match status" value="1"/>
</dbReference>
<feature type="transmembrane region" description="Helical" evidence="5">
    <location>
        <begin position="237"/>
        <end position="259"/>
    </location>
</feature>
<keyword evidence="4 5" id="KW-0472">Membrane</keyword>
<dbReference type="InterPro" id="IPR044880">
    <property type="entry name" value="NCX_ion-bd_dom_sf"/>
</dbReference>
<dbReference type="Gene3D" id="1.20.1420.30">
    <property type="entry name" value="NCX, central ion-binding region"/>
    <property type="match status" value="2"/>
</dbReference>
<feature type="domain" description="Sodium/calcium exchanger membrane region" evidence="6">
    <location>
        <begin position="6"/>
        <end position="150"/>
    </location>
</feature>
<feature type="transmembrane region" description="Helical" evidence="5">
    <location>
        <begin position="105"/>
        <end position="123"/>
    </location>
</feature>
<gene>
    <name evidence="7" type="ORF">SAMN06265367_11066</name>
</gene>
<dbReference type="EMBL" id="FXUA01000010">
    <property type="protein sequence ID" value="SMP34963.1"/>
    <property type="molecule type" value="Genomic_DNA"/>
</dbReference>
<dbReference type="PANTHER" id="PTHR10846">
    <property type="entry name" value="SODIUM/POTASSIUM/CALCIUM EXCHANGER"/>
    <property type="match status" value="1"/>
</dbReference>
<feature type="transmembrane region" description="Helical" evidence="5">
    <location>
        <begin position="170"/>
        <end position="187"/>
    </location>
</feature>
<dbReference type="PANTHER" id="PTHR10846:SF8">
    <property type="entry name" value="INNER MEMBRANE PROTEIN YRBG"/>
    <property type="match status" value="1"/>
</dbReference>